<keyword evidence="3" id="KW-1185">Reference proteome</keyword>
<keyword evidence="1" id="KW-0812">Transmembrane</keyword>
<feature type="transmembrane region" description="Helical" evidence="1">
    <location>
        <begin position="21"/>
        <end position="39"/>
    </location>
</feature>
<dbReference type="EMBL" id="FODO01000001">
    <property type="protein sequence ID" value="SEN78479.1"/>
    <property type="molecule type" value="Genomic_DNA"/>
</dbReference>
<evidence type="ECO:0000256" key="1">
    <source>
        <dbReference type="SAM" id="Phobius"/>
    </source>
</evidence>
<keyword evidence="1" id="KW-1133">Transmembrane helix</keyword>
<keyword evidence="1" id="KW-0472">Membrane</keyword>
<dbReference type="STRING" id="42354.SAMN05216333_101167"/>
<sequence>MQSPRDIAQFLEEYWHKKIGLISAEIFSICSVSFLLISANAELTWWISIPVISFVVWFLWFYTTKPPVVPKNKIGFLVCITCSDEKELKSVTEDFIIPLRQLIRTGTSGNSFHFIEMPQRLANQVIDVDSALEMRVRCKAHFMIYGRVRRKIINKQENHIIELEGAVAHQPVSDEVRENLTAEFSELLPRNVHIPIENDLFAFQFTSEWAETVARYIIGVAAAYSGDINYAENLYQDVLSRLQGKDQNFLIYRKLKERIPHRLAELYEAMASTYFSKWSETRNFDYLTEVDEWLDKIDEVVKDNKTVLFLRAITTFLTTRSVEKAIDMLKRVKESDNQIWQCNMAFLYAYKGDLKKVIQHYRYAEQCDYQQEKLFQIEDFIHWLIEQEPTKYQLYYCLGFINMGIKGDQILAVENFKKFLEMCDESEYVKEKDLAQNWVRELPV</sequence>
<name>A0A1H8JCM5_9PROT</name>
<dbReference type="Proteomes" id="UP000198814">
    <property type="component" value="Unassembled WGS sequence"/>
</dbReference>
<feature type="transmembrane region" description="Helical" evidence="1">
    <location>
        <begin position="45"/>
        <end position="63"/>
    </location>
</feature>
<dbReference type="SUPFAM" id="SSF81901">
    <property type="entry name" value="HCP-like"/>
    <property type="match status" value="1"/>
</dbReference>
<evidence type="ECO:0008006" key="4">
    <source>
        <dbReference type="Google" id="ProtNLM"/>
    </source>
</evidence>
<dbReference type="RefSeq" id="WP_090314966.1">
    <property type="nucleotide sequence ID" value="NZ_FNOE01000001.1"/>
</dbReference>
<evidence type="ECO:0000313" key="2">
    <source>
        <dbReference type="EMBL" id="SEN78479.1"/>
    </source>
</evidence>
<gene>
    <name evidence="2" type="ORF">SAMN05216333_101167</name>
</gene>
<dbReference type="AlphaFoldDB" id="A0A1H8JCM5"/>
<accession>A0A1H8JCM5</accession>
<dbReference type="InterPro" id="IPR011990">
    <property type="entry name" value="TPR-like_helical_dom_sf"/>
</dbReference>
<proteinExistence type="predicted"/>
<reference evidence="3" key="1">
    <citation type="submission" date="2016-10" db="EMBL/GenBank/DDBJ databases">
        <authorList>
            <person name="Varghese N."/>
            <person name="Submissions S."/>
        </authorList>
    </citation>
    <scope>NUCLEOTIDE SEQUENCE [LARGE SCALE GENOMIC DNA]</scope>
    <source>
        <strain evidence="3">Nm76</strain>
    </source>
</reference>
<dbReference type="Gene3D" id="1.25.40.10">
    <property type="entry name" value="Tetratricopeptide repeat domain"/>
    <property type="match status" value="1"/>
</dbReference>
<dbReference type="OrthoDB" id="9182796at2"/>
<organism evidence="2 3">
    <name type="scientific">Nitrosomonas oligotropha</name>
    <dbReference type="NCBI Taxonomy" id="42354"/>
    <lineage>
        <taxon>Bacteria</taxon>
        <taxon>Pseudomonadati</taxon>
        <taxon>Pseudomonadota</taxon>
        <taxon>Betaproteobacteria</taxon>
        <taxon>Nitrosomonadales</taxon>
        <taxon>Nitrosomonadaceae</taxon>
        <taxon>Nitrosomonas</taxon>
    </lineage>
</organism>
<protein>
    <recommendedName>
        <fullName evidence="4">Tetratricopeptide repeat protein</fullName>
    </recommendedName>
</protein>
<evidence type="ECO:0000313" key="3">
    <source>
        <dbReference type="Proteomes" id="UP000198814"/>
    </source>
</evidence>